<dbReference type="EMBL" id="QWDR01000001">
    <property type="protein sequence ID" value="RJY34144.1"/>
    <property type="molecule type" value="Genomic_DNA"/>
</dbReference>
<dbReference type="GO" id="GO:0009977">
    <property type="term" value="F:proton motive force dependent protein transmembrane transporter activity"/>
    <property type="evidence" value="ECO:0007669"/>
    <property type="project" value="TreeGrafter"/>
</dbReference>
<keyword evidence="5" id="KW-0653">Protein transport</keyword>
<comment type="function">
    <text evidence="5">Part of the twin-arginine translocation (Tat) system that transports large folded proteins containing a characteristic twin-arginine motif in their signal peptide across membranes. Together with TatB, TatC is part of a receptor directly interacting with Tat signal peptides.</text>
</comment>
<evidence type="ECO:0000256" key="2">
    <source>
        <dbReference type="ARBA" id="ARBA00022692"/>
    </source>
</evidence>
<organism evidence="6 7">
    <name type="scientific">Legionella pneumophila subsp. pneumophila</name>
    <dbReference type="NCBI Taxonomy" id="91891"/>
    <lineage>
        <taxon>Bacteria</taxon>
        <taxon>Pseudomonadati</taxon>
        <taxon>Pseudomonadota</taxon>
        <taxon>Gammaproteobacteria</taxon>
        <taxon>Legionellales</taxon>
        <taxon>Legionellaceae</taxon>
        <taxon>Legionella</taxon>
    </lineage>
</organism>
<comment type="similarity">
    <text evidence="5">Belongs to the TatC family.</text>
</comment>
<comment type="subunit">
    <text evidence="5">The Tat system comprises two distinct complexes: a TatABC complex, containing multiple copies of TatA, TatB and TatC subunits, and a separate TatA complex, containing only TatA subunits. Substrates initially bind to the TatABC complex, which probably triggers association of the separate TatA complex to form the active translocon.</text>
</comment>
<dbReference type="GO" id="GO:0065002">
    <property type="term" value="P:intracellular protein transmembrane transport"/>
    <property type="evidence" value="ECO:0007669"/>
    <property type="project" value="TreeGrafter"/>
</dbReference>
<dbReference type="AlphaFoldDB" id="A0A3A6W3V7"/>
<dbReference type="RefSeq" id="WP_014844967.1">
    <property type="nucleotide sequence ID" value="NC_018140.1"/>
</dbReference>
<feature type="transmembrane region" description="Helical" evidence="5">
    <location>
        <begin position="69"/>
        <end position="87"/>
    </location>
</feature>
<dbReference type="Proteomes" id="UP000277145">
    <property type="component" value="Unassembled WGS sequence"/>
</dbReference>
<feature type="transmembrane region" description="Helical" evidence="5">
    <location>
        <begin position="20"/>
        <end position="41"/>
    </location>
</feature>
<evidence type="ECO:0000256" key="4">
    <source>
        <dbReference type="ARBA" id="ARBA00023136"/>
    </source>
</evidence>
<keyword evidence="5" id="KW-1003">Cell membrane</keyword>
<evidence type="ECO:0000256" key="5">
    <source>
        <dbReference type="HAMAP-Rule" id="MF_00902"/>
    </source>
</evidence>
<evidence type="ECO:0000256" key="3">
    <source>
        <dbReference type="ARBA" id="ARBA00022989"/>
    </source>
</evidence>
<dbReference type="GO" id="GO:0043953">
    <property type="term" value="P:protein transport by the Tat complex"/>
    <property type="evidence" value="ECO:0007669"/>
    <property type="project" value="UniProtKB-UniRule"/>
</dbReference>
<feature type="transmembrane region" description="Helical" evidence="5">
    <location>
        <begin position="152"/>
        <end position="175"/>
    </location>
</feature>
<dbReference type="Pfam" id="PF00902">
    <property type="entry name" value="TatC"/>
    <property type="match status" value="1"/>
</dbReference>
<evidence type="ECO:0000313" key="6">
    <source>
        <dbReference type="EMBL" id="RJY34144.1"/>
    </source>
</evidence>
<feature type="transmembrane region" description="Helical" evidence="5">
    <location>
        <begin position="187"/>
        <end position="205"/>
    </location>
</feature>
<dbReference type="PANTHER" id="PTHR30371:SF0">
    <property type="entry name" value="SEC-INDEPENDENT PROTEIN TRANSLOCASE PROTEIN TATC, CHLOROPLASTIC-RELATED"/>
    <property type="match status" value="1"/>
</dbReference>
<comment type="caution">
    <text evidence="6">The sequence shown here is derived from an EMBL/GenBank/DDBJ whole genome shotgun (WGS) entry which is preliminary data.</text>
</comment>
<evidence type="ECO:0000313" key="7">
    <source>
        <dbReference type="Proteomes" id="UP000277145"/>
    </source>
</evidence>
<reference evidence="6 7" key="1">
    <citation type="submission" date="2018-08" db="EMBL/GenBank/DDBJ databases">
        <title>Genome Sequences of Legionella pneumophila subsp. pneumophila Isolates, Recovered from a Drinking Water System in a Large Builging.</title>
        <authorList>
            <person name="Gomez-Alvarez V."/>
            <person name="Boczek L."/>
            <person name="King D."/>
            <person name="Pemberton A."/>
            <person name="Pfaller S."/>
            <person name="Rodgers M."/>
            <person name="Santodomingo J."/>
            <person name="Revetta R."/>
        </authorList>
    </citation>
    <scope>NUCLEOTIDE SEQUENCE [LARGE SCALE GENOMIC DNA]</scope>
    <source>
        <strain evidence="6 7">L01C.1</strain>
    </source>
</reference>
<keyword evidence="5" id="KW-0813">Transport</keyword>
<dbReference type="KEGG" id="lph:LPV_3303"/>
<dbReference type="PRINTS" id="PR01840">
    <property type="entry name" value="TATCFAMILY"/>
</dbReference>
<dbReference type="InterPro" id="IPR002033">
    <property type="entry name" value="TatC"/>
</dbReference>
<keyword evidence="2 5" id="KW-0812">Transmembrane</keyword>
<protein>
    <recommendedName>
        <fullName evidence="5">Sec-independent protein translocase protein TatC</fullName>
    </recommendedName>
</protein>
<sequence length="241" mass="27428">MSFMLIHLIELRQRAIYTLLWFGALALLFFFISDQLFHLLVRPLLRSLPNQEGLIATQITSSVFTPLKLAVDTALLLTAPFALLQLWRFMRPGLYKNEQEQIRGTIILSLLLFVFGTLFCFYLVLPYMFQFFAQALPEGVRLMPDMAYAIDFITRMLLLFGFSFQVPLICLVLVKTHFTTVETLIKIRPYVIVGAFIIGMLLTPPDVFSQVALALPLCLLYEAGIILARIYGKSPAPTLIQ</sequence>
<dbReference type="NCBIfam" id="TIGR00945">
    <property type="entry name" value="tatC"/>
    <property type="match status" value="1"/>
</dbReference>
<feature type="transmembrane region" description="Helical" evidence="5">
    <location>
        <begin position="211"/>
        <end position="231"/>
    </location>
</feature>
<keyword evidence="5" id="KW-0811">Translocation</keyword>
<gene>
    <name evidence="5 6" type="primary">tatC</name>
    <name evidence="6" type="ORF">D1H98_04950</name>
</gene>
<dbReference type="PANTHER" id="PTHR30371">
    <property type="entry name" value="SEC-INDEPENDENT PROTEIN TRANSLOCASE PROTEIN TATC"/>
    <property type="match status" value="1"/>
</dbReference>
<comment type="subcellular location">
    <subcellularLocation>
        <location evidence="5">Cell membrane</location>
        <topology evidence="5">Multi-pass membrane protein</topology>
    </subcellularLocation>
    <subcellularLocation>
        <location evidence="1">Membrane</location>
        <topology evidence="1">Multi-pass membrane protein</topology>
    </subcellularLocation>
</comment>
<proteinExistence type="inferred from homology"/>
<evidence type="ECO:0000256" key="1">
    <source>
        <dbReference type="ARBA" id="ARBA00004141"/>
    </source>
</evidence>
<name>A0A3A6W3V7_LEGPN</name>
<accession>A0A3A6W3V7</accession>
<keyword evidence="3 5" id="KW-1133">Transmembrane helix</keyword>
<feature type="transmembrane region" description="Helical" evidence="5">
    <location>
        <begin position="107"/>
        <end position="132"/>
    </location>
</feature>
<dbReference type="GO" id="GO:0033281">
    <property type="term" value="C:TAT protein transport complex"/>
    <property type="evidence" value="ECO:0007669"/>
    <property type="project" value="UniProtKB-UniRule"/>
</dbReference>
<dbReference type="HAMAP" id="MF_00902">
    <property type="entry name" value="TatC"/>
    <property type="match status" value="1"/>
</dbReference>
<keyword evidence="4 5" id="KW-0472">Membrane</keyword>